<evidence type="ECO:0000256" key="5">
    <source>
        <dbReference type="ARBA" id="ARBA00022692"/>
    </source>
</evidence>
<keyword evidence="5 8" id="KW-0812">Transmembrane</keyword>
<dbReference type="InterPro" id="IPR038770">
    <property type="entry name" value="Na+/solute_symporter_sf"/>
</dbReference>
<evidence type="ECO:0000256" key="1">
    <source>
        <dbReference type="ARBA" id="ARBA00004651"/>
    </source>
</evidence>
<evidence type="ECO:0000256" key="8">
    <source>
        <dbReference type="SAM" id="Phobius"/>
    </source>
</evidence>
<keyword evidence="6 8" id="KW-1133">Transmembrane helix</keyword>
<feature type="transmembrane region" description="Helical" evidence="8">
    <location>
        <begin position="171"/>
        <end position="191"/>
    </location>
</feature>
<dbReference type="PANTHER" id="PTHR36838">
    <property type="entry name" value="AUXIN EFFLUX CARRIER FAMILY PROTEIN"/>
    <property type="match status" value="1"/>
</dbReference>
<evidence type="ECO:0000313" key="10">
    <source>
        <dbReference type="Proteomes" id="UP000824083"/>
    </source>
</evidence>
<keyword evidence="3" id="KW-0813">Transport</keyword>
<sequence>MLSVLLILPDFLVILAGFLLRKQFENAVFNAGFWKGAEKLVFYVLFPPLLFTSVATSNLTLSEAGEFLVVAIAAMLCAVVLSYLIRFIIKADEVTHASAFHCGFRFNTYVGFALVSRLYGQEGLALMSLLIAFWVPISNSIAVAALASAVAKRDATEKTSGSVLSKTIKAIVTNPLIIATTAGLIVNIGHIPVHDVLMSFFKSLGNASLAMGLLCIGAGLKVDDMKSEFALVAANTIERLMAVPFVAMLFCLLFGLKDAAMGALMIFAMLPTAQSCYVMTASMRGNAPLVAGITTAHTLAAIVTIPFWIWVITTFLS</sequence>
<keyword evidence="4" id="KW-1003">Cell membrane</keyword>
<dbReference type="InterPro" id="IPR004776">
    <property type="entry name" value="Mem_transp_PIN-like"/>
</dbReference>
<evidence type="ECO:0000256" key="3">
    <source>
        <dbReference type="ARBA" id="ARBA00022448"/>
    </source>
</evidence>
<feature type="transmembrane region" description="Helical" evidence="8">
    <location>
        <begin position="124"/>
        <end position="150"/>
    </location>
</feature>
<evidence type="ECO:0000256" key="4">
    <source>
        <dbReference type="ARBA" id="ARBA00022475"/>
    </source>
</evidence>
<reference evidence="9" key="2">
    <citation type="journal article" date="2021" name="PeerJ">
        <title>Extensive microbial diversity within the chicken gut microbiome revealed by metagenomics and culture.</title>
        <authorList>
            <person name="Gilroy R."/>
            <person name="Ravi A."/>
            <person name="Getino M."/>
            <person name="Pursley I."/>
            <person name="Horton D.L."/>
            <person name="Alikhan N.F."/>
            <person name="Baker D."/>
            <person name="Gharbi K."/>
            <person name="Hall N."/>
            <person name="Watson M."/>
            <person name="Adriaenssens E.M."/>
            <person name="Foster-Nyarko E."/>
            <person name="Jarju S."/>
            <person name="Secka A."/>
            <person name="Antonio M."/>
            <person name="Oren A."/>
            <person name="Chaudhuri R.R."/>
            <person name="La Ragione R."/>
            <person name="Hildebrand F."/>
            <person name="Pallen M.J."/>
        </authorList>
    </citation>
    <scope>NUCLEOTIDE SEQUENCE</scope>
    <source>
        <strain evidence="9">7463</strain>
    </source>
</reference>
<evidence type="ECO:0000256" key="7">
    <source>
        <dbReference type="ARBA" id="ARBA00023136"/>
    </source>
</evidence>
<proteinExistence type="inferred from homology"/>
<feature type="transmembrane region" description="Helical" evidence="8">
    <location>
        <begin position="40"/>
        <end position="61"/>
    </location>
</feature>
<dbReference type="EMBL" id="DVMY01000001">
    <property type="protein sequence ID" value="HIU36658.1"/>
    <property type="molecule type" value="Genomic_DNA"/>
</dbReference>
<dbReference type="Pfam" id="PF03547">
    <property type="entry name" value="Mem_trans"/>
    <property type="match status" value="1"/>
</dbReference>
<feature type="transmembrane region" description="Helical" evidence="8">
    <location>
        <begin position="68"/>
        <end position="89"/>
    </location>
</feature>
<comment type="similarity">
    <text evidence="2">Belongs to the auxin efflux carrier (TC 2.A.69) family.</text>
</comment>
<dbReference type="AlphaFoldDB" id="A0A9D1LDJ1"/>
<accession>A0A9D1LDJ1</accession>
<gene>
    <name evidence="9" type="ORF">IAC56_00010</name>
</gene>
<evidence type="ECO:0000256" key="6">
    <source>
        <dbReference type="ARBA" id="ARBA00022989"/>
    </source>
</evidence>
<feature type="transmembrane region" description="Helical" evidence="8">
    <location>
        <begin position="287"/>
        <end position="311"/>
    </location>
</feature>
<comment type="caution">
    <text evidence="9">The sequence shown here is derived from an EMBL/GenBank/DDBJ whole genome shotgun (WGS) entry which is preliminary data.</text>
</comment>
<evidence type="ECO:0000313" key="9">
    <source>
        <dbReference type="EMBL" id="HIU36658.1"/>
    </source>
</evidence>
<keyword evidence="7 8" id="KW-0472">Membrane</keyword>
<organism evidence="9 10">
    <name type="scientific">Candidatus Aphodousia faecigallinarum</name>
    <dbReference type="NCBI Taxonomy" id="2840677"/>
    <lineage>
        <taxon>Bacteria</taxon>
        <taxon>Pseudomonadati</taxon>
        <taxon>Pseudomonadota</taxon>
        <taxon>Betaproteobacteria</taxon>
        <taxon>Burkholderiales</taxon>
        <taxon>Sutterellaceae</taxon>
        <taxon>Sutterellaceae incertae sedis</taxon>
        <taxon>Candidatus Aphodousia</taxon>
    </lineage>
</organism>
<dbReference type="Gene3D" id="1.20.1530.20">
    <property type="match status" value="1"/>
</dbReference>
<name>A0A9D1LDJ1_9BURK</name>
<comment type="subcellular location">
    <subcellularLocation>
        <location evidence="1">Cell membrane</location>
        <topology evidence="1">Multi-pass membrane protein</topology>
    </subcellularLocation>
</comment>
<dbReference type="PANTHER" id="PTHR36838:SF4">
    <property type="entry name" value="AUXIN EFFLUX CARRIER FAMILY PROTEIN"/>
    <property type="match status" value="1"/>
</dbReference>
<protein>
    <submittedName>
        <fullName evidence="9">AEC family transporter</fullName>
    </submittedName>
</protein>
<dbReference type="GO" id="GO:0055085">
    <property type="term" value="P:transmembrane transport"/>
    <property type="evidence" value="ECO:0007669"/>
    <property type="project" value="InterPro"/>
</dbReference>
<dbReference type="Proteomes" id="UP000824083">
    <property type="component" value="Unassembled WGS sequence"/>
</dbReference>
<reference evidence="9" key="1">
    <citation type="submission" date="2020-10" db="EMBL/GenBank/DDBJ databases">
        <authorList>
            <person name="Gilroy R."/>
        </authorList>
    </citation>
    <scope>NUCLEOTIDE SEQUENCE</scope>
    <source>
        <strain evidence="9">7463</strain>
    </source>
</reference>
<dbReference type="GO" id="GO:0005886">
    <property type="term" value="C:plasma membrane"/>
    <property type="evidence" value="ECO:0007669"/>
    <property type="project" value="UniProtKB-SubCell"/>
</dbReference>
<evidence type="ECO:0000256" key="2">
    <source>
        <dbReference type="ARBA" id="ARBA00010145"/>
    </source>
</evidence>